<dbReference type="Pfam" id="PF05362">
    <property type="entry name" value="Lon_C"/>
    <property type="match status" value="1"/>
</dbReference>
<dbReference type="GO" id="GO:0006515">
    <property type="term" value="P:protein quality control for misfolded or incompletely synthesized proteins"/>
    <property type="evidence" value="ECO:0007669"/>
    <property type="project" value="UniProtKB-UniRule"/>
</dbReference>
<evidence type="ECO:0000256" key="4">
    <source>
        <dbReference type="ARBA" id="ARBA00022741"/>
    </source>
</evidence>
<evidence type="ECO:0000256" key="10">
    <source>
        <dbReference type="HAMAP-Rule" id="MF_01973"/>
    </source>
</evidence>
<dbReference type="GO" id="GO:0043565">
    <property type="term" value="F:sequence-specific DNA binding"/>
    <property type="evidence" value="ECO:0007669"/>
    <property type="project" value="UniProtKB-UniRule"/>
</dbReference>
<comment type="induction">
    <text evidence="10">By heat shock.</text>
</comment>
<proteinExistence type="evidence at transcript level"/>
<evidence type="ECO:0000313" key="17">
    <source>
        <dbReference type="EMBL" id="QAR31868.1"/>
    </source>
</evidence>
<dbReference type="Gene3D" id="1.20.5.5270">
    <property type="match status" value="1"/>
</dbReference>
<dbReference type="PROSITE" id="PS51787">
    <property type="entry name" value="LON_N"/>
    <property type="match status" value="1"/>
</dbReference>
<dbReference type="InterPro" id="IPR054594">
    <property type="entry name" value="Lon_lid"/>
</dbReference>
<dbReference type="InterPro" id="IPR003593">
    <property type="entry name" value="AAA+_ATPase"/>
</dbReference>
<dbReference type="GO" id="GO:0004176">
    <property type="term" value="F:ATP-dependent peptidase activity"/>
    <property type="evidence" value="ECO:0007669"/>
    <property type="project" value="UniProtKB-UniRule"/>
</dbReference>
<dbReference type="InterPro" id="IPR020568">
    <property type="entry name" value="Ribosomal_Su5_D2-typ_SF"/>
</dbReference>
<dbReference type="PRINTS" id="PR00830">
    <property type="entry name" value="ENDOLAPTASE"/>
</dbReference>
<keyword evidence="2 10" id="KW-0963">Cytoplasm</keyword>
<dbReference type="InterPro" id="IPR046336">
    <property type="entry name" value="Lon_prtase_N_sf"/>
</dbReference>
<dbReference type="GO" id="GO:0005737">
    <property type="term" value="C:cytoplasm"/>
    <property type="evidence" value="ECO:0007669"/>
    <property type="project" value="UniProtKB-SubCell"/>
</dbReference>
<dbReference type="InterPro" id="IPR004815">
    <property type="entry name" value="Lon_bac/euk-typ"/>
</dbReference>
<keyword evidence="18" id="KW-1185">Reference proteome</keyword>
<comment type="catalytic activity">
    <reaction evidence="9 10 13">
        <text>Hydrolysis of proteins in presence of ATP.</text>
        <dbReference type="EC" id="3.4.21.53"/>
    </reaction>
</comment>
<dbReference type="FunFam" id="1.20.5.5270:FF:000002">
    <property type="entry name" value="Lon protease homolog"/>
    <property type="match status" value="1"/>
</dbReference>
<dbReference type="Pfam" id="PF22667">
    <property type="entry name" value="Lon_lid"/>
    <property type="match status" value="1"/>
</dbReference>
<dbReference type="InterPro" id="IPR027417">
    <property type="entry name" value="P-loop_NTPase"/>
</dbReference>
<dbReference type="NCBIfam" id="NF008053">
    <property type="entry name" value="PRK10787.1"/>
    <property type="match status" value="1"/>
</dbReference>
<comment type="function">
    <text evidence="10">ATP-dependent serine protease that mediates the selective degradation of mutant and abnormal proteins as well as certain short-lived regulatory proteins. Required for cellular homeostasis and for survival from DNA damage and developmental changes induced by stress. Degrades polypeptides processively to yield small peptide fragments that are 5 to 10 amino acids long. Binds to DNA in a double-stranded, site-specific manner.</text>
</comment>
<dbReference type="GO" id="GO:0016887">
    <property type="term" value="F:ATP hydrolysis activity"/>
    <property type="evidence" value="ECO:0007669"/>
    <property type="project" value="UniProtKB-UniRule"/>
</dbReference>
<evidence type="ECO:0000256" key="7">
    <source>
        <dbReference type="ARBA" id="ARBA00022840"/>
    </source>
</evidence>
<dbReference type="Proteomes" id="UP000287502">
    <property type="component" value="Chromosome"/>
</dbReference>
<evidence type="ECO:0000256" key="3">
    <source>
        <dbReference type="ARBA" id="ARBA00022670"/>
    </source>
</evidence>
<dbReference type="PIRSF" id="PIRSF001174">
    <property type="entry name" value="Lon_proteas"/>
    <property type="match status" value="1"/>
</dbReference>
<dbReference type="PROSITE" id="PS51786">
    <property type="entry name" value="LON_PROTEOLYTIC"/>
    <property type="match status" value="1"/>
</dbReference>
<comment type="similarity">
    <text evidence="10 13 14">Belongs to the peptidase S16 family.</text>
</comment>
<dbReference type="KEGG" id="gtl:EP073_00140"/>
<dbReference type="EC" id="3.4.21.53" evidence="10"/>
<dbReference type="Gene3D" id="3.30.230.10">
    <property type="match status" value="1"/>
</dbReference>
<comment type="subcellular location">
    <subcellularLocation>
        <location evidence="1 10">Cytoplasm</location>
    </subcellularLocation>
</comment>
<accession>A0A3R5UZ54</accession>
<name>A0A3R5UZ54_9BACT</name>
<evidence type="ECO:0000256" key="13">
    <source>
        <dbReference type="PROSITE-ProRule" id="PRU01122"/>
    </source>
</evidence>
<dbReference type="GO" id="GO:0034605">
    <property type="term" value="P:cellular response to heat"/>
    <property type="evidence" value="ECO:0007669"/>
    <property type="project" value="UniProtKB-UniRule"/>
</dbReference>
<dbReference type="SMART" id="SM00382">
    <property type="entry name" value="AAA"/>
    <property type="match status" value="1"/>
</dbReference>
<dbReference type="InterPro" id="IPR027065">
    <property type="entry name" value="Lon_Prtase"/>
</dbReference>
<dbReference type="PANTHER" id="PTHR10046">
    <property type="entry name" value="ATP DEPENDENT LON PROTEASE FAMILY MEMBER"/>
    <property type="match status" value="1"/>
</dbReference>
<gene>
    <name evidence="10 17" type="primary">lon</name>
    <name evidence="17" type="ORF">EP073_00140</name>
</gene>
<dbReference type="Pfam" id="PF00004">
    <property type="entry name" value="AAA"/>
    <property type="match status" value="1"/>
</dbReference>
<dbReference type="SUPFAM" id="SSF52540">
    <property type="entry name" value="P-loop containing nucleoside triphosphate hydrolases"/>
    <property type="match status" value="1"/>
</dbReference>
<dbReference type="AlphaFoldDB" id="A0A3R5UZ54"/>
<evidence type="ECO:0000256" key="14">
    <source>
        <dbReference type="RuleBase" id="RU000591"/>
    </source>
</evidence>
<dbReference type="Gene3D" id="2.30.130.40">
    <property type="entry name" value="LON domain-like"/>
    <property type="match status" value="1"/>
</dbReference>
<dbReference type="Gene3D" id="1.20.58.1480">
    <property type="match status" value="1"/>
</dbReference>
<feature type="domain" description="Lon proteolytic" evidence="15">
    <location>
        <begin position="588"/>
        <end position="769"/>
    </location>
</feature>
<feature type="active site" evidence="10 11">
    <location>
        <position position="675"/>
    </location>
</feature>
<dbReference type="InterPro" id="IPR008269">
    <property type="entry name" value="Lon_proteolytic"/>
</dbReference>
<dbReference type="SUPFAM" id="SSF54211">
    <property type="entry name" value="Ribosomal protein S5 domain 2-like"/>
    <property type="match status" value="1"/>
</dbReference>
<feature type="domain" description="Lon N-terminal" evidence="16">
    <location>
        <begin position="7"/>
        <end position="199"/>
    </location>
</feature>
<evidence type="ECO:0000256" key="9">
    <source>
        <dbReference type="ARBA" id="ARBA00050665"/>
    </source>
</evidence>
<evidence type="ECO:0000313" key="18">
    <source>
        <dbReference type="Proteomes" id="UP000287502"/>
    </source>
</evidence>
<dbReference type="InterPro" id="IPR014721">
    <property type="entry name" value="Ribsml_uS5_D2-typ_fold_subgr"/>
</dbReference>
<dbReference type="EMBL" id="CP035108">
    <property type="protein sequence ID" value="QAR31868.1"/>
    <property type="molecule type" value="Genomic_DNA"/>
</dbReference>
<dbReference type="GO" id="GO:0004252">
    <property type="term" value="F:serine-type endopeptidase activity"/>
    <property type="evidence" value="ECO:0007669"/>
    <property type="project" value="UniProtKB-UniRule"/>
</dbReference>
<evidence type="ECO:0000256" key="12">
    <source>
        <dbReference type="PIRSR" id="PIRSR001174-2"/>
    </source>
</evidence>
<organism evidence="17 18">
    <name type="scientific">Geovibrio thiophilus</name>
    <dbReference type="NCBI Taxonomy" id="139438"/>
    <lineage>
        <taxon>Bacteria</taxon>
        <taxon>Pseudomonadati</taxon>
        <taxon>Deferribacterota</taxon>
        <taxon>Deferribacteres</taxon>
        <taxon>Deferribacterales</taxon>
        <taxon>Geovibrionaceae</taxon>
        <taxon>Geovibrio</taxon>
    </lineage>
</organism>
<reference evidence="17 18" key="1">
    <citation type="submission" date="2019-01" db="EMBL/GenBank/DDBJ databases">
        <title>Geovibrio thiophilus DSM 11263, complete genome.</title>
        <authorList>
            <person name="Spring S."/>
            <person name="Bunk B."/>
            <person name="Sproer C."/>
        </authorList>
    </citation>
    <scope>NUCLEOTIDE SEQUENCE [LARGE SCALE GENOMIC DNA]</scope>
    <source>
        <strain evidence="17 18">DSM 11263</strain>
    </source>
</reference>
<keyword evidence="4 10" id="KW-0547">Nucleotide-binding</keyword>
<dbReference type="InterPro" id="IPR027543">
    <property type="entry name" value="Lon_bac"/>
</dbReference>
<dbReference type="HAMAP" id="MF_01973">
    <property type="entry name" value="lon_bact"/>
    <property type="match status" value="1"/>
</dbReference>
<keyword evidence="7 10" id="KW-0067">ATP-binding</keyword>
<dbReference type="CDD" id="cd19500">
    <property type="entry name" value="RecA-like_Lon"/>
    <property type="match status" value="1"/>
</dbReference>
<keyword evidence="8 10" id="KW-0346">Stress response</keyword>
<comment type="subunit">
    <text evidence="10">Homohexamer. Organized in a ring with a central cavity.</text>
</comment>
<dbReference type="FunFam" id="3.40.50.300:FF:000021">
    <property type="entry name" value="Lon protease homolog"/>
    <property type="match status" value="1"/>
</dbReference>
<dbReference type="InterPro" id="IPR003111">
    <property type="entry name" value="Lon_prtase_N"/>
</dbReference>
<evidence type="ECO:0000256" key="11">
    <source>
        <dbReference type="PIRSR" id="PIRSR001174-1"/>
    </source>
</evidence>
<evidence type="ECO:0000256" key="2">
    <source>
        <dbReference type="ARBA" id="ARBA00022490"/>
    </source>
</evidence>
<keyword evidence="3 10" id="KW-0645">Protease</keyword>
<evidence type="ECO:0000259" key="16">
    <source>
        <dbReference type="PROSITE" id="PS51787"/>
    </source>
</evidence>
<evidence type="ECO:0000256" key="1">
    <source>
        <dbReference type="ARBA" id="ARBA00004496"/>
    </source>
</evidence>
<feature type="binding site" evidence="10 12">
    <location>
        <begin position="351"/>
        <end position="358"/>
    </location>
    <ligand>
        <name>ATP</name>
        <dbReference type="ChEBI" id="CHEBI:30616"/>
    </ligand>
</feature>
<dbReference type="InterPro" id="IPR008268">
    <property type="entry name" value="Peptidase_S16_AS"/>
</dbReference>
<dbReference type="SUPFAM" id="SSF88697">
    <property type="entry name" value="PUA domain-like"/>
    <property type="match status" value="1"/>
</dbReference>
<dbReference type="Pfam" id="PF02190">
    <property type="entry name" value="LON_substr_bdg"/>
    <property type="match status" value="1"/>
</dbReference>
<evidence type="ECO:0000256" key="5">
    <source>
        <dbReference type="ARBA" id="ARBA00022801"/>
    </source>
</evidence>
<dbReference type="SMART" id="SM00464">
    <property type="entry name" value="LON"/>
    <property type="match status" value="1"/>
</dbReference>
<dbReference type="OrthoDB" id="9803599at2"/>
<dbReference type="NCBIfam" id="TIGR00763">
    <property type="entry name" value="lon"/>
    <property type="match status" value="1"/>
</dbReference>
<evidence type="ECO:0000256" key="6">
    <source>
        <dbReference type="ARBA" id="ARBA00022825"/>
    </source>
</evidence>
<dbReference type="RefSeq" id="WP_128465155.1">
    <property type="nucleotide sequence ID" value="NZ_CP035108.1"/>
</dbReference>
<dbReference type="InterPro" id="IPR003959">
    <property type="entry name" value="ATPase_AAA_core"/>
</dbReference>
<keyword evidence="6 10" id="KW-0720">Serine protease</keyword>
<evidence type="ECO:0000256" key="8">
    <source>
        <dbReference type="ARBA" id="ARBA00023016"/>
    </source>
</evidence>
<dbReference type="GO" id="GO:0005524">
    <property type="term" value="F:ATP binding"/>
    <property type="evidence" value="ECO:0007669"/>
    <property type="project" value="UniProtKB-UniRule"/>
</dbReference>
<dbReference type="PROSITE" id="PS01046">
    <property type="entry name" value="LON_SER"/>
    <property type="match status" value="1"/>
</dbReference>
<feature type="active site" evidence="10 11">
    <location>
        <position position="718"/>
    </location>
</feature>
<protein>
    <recommendedName>
        <fullName evidence="10">Lon protease</fullName>
        <ecNumber evidence="10">3.4.21.53</ecNumber>
    </recommendedName>
    <alternativeName>
        <fullName evidence="10">ATP-dependent protease La</fullName>
    </alternativeName>
</protein>
<keyword evidence="5 10" id="KW-0378">Hydrolase</keyword>
<evidence type="ECO:0000259" key="15">
    <source>
        <dbReference type="PROSITE" id="PS51786"/>
    </source>
</evidence>
<dbReference type="InterPro" id="IPR015947">
    <property type="entry name" value="PUA-like_sf"/>
</dbReference>
<dbReference type="Gene3D" id="1.10.8.60">
    <property type="match status" value="1"/>
</dbReference>
<sequence length="769" mass="85871">MSISEQYALIPLRDMVIYPGMITPVFLGRKKSVEAVDIAESTDRRIFFTLQKDLTVNEPGQDDLNEIGTIAKVLQVLKLPDGSIKILVEGLTKGKVEKFLDEPECLYAEVLPLIEKEEYENTQAMTAGLMKAFNDYAELSGKVDPAVRENIKNLRDLETLTWMIAGSVHVKNETHQEILVINSLPERVEKVMETLFTEIELIRIDERIKKKVKTQMAKAQREYYLGEQIKAINKELGRDEDPKAEADELEAKIKESSMPDEVREKATKELKKFRSMPSMSSETTVSRNYLDWLVNIPWGKTTEDNLDISRAEEILNRDHFGLEKPKERILEYLAVRSLSKRLKGPIICFAGPPGVGKTSLARSIAESMGRKFVRMSLGGMRDEAEIRGHRRTYVGALPGKIIQSIKKSGSMNPVFLLDEVDKLGSDYRGDPSSALLETLDPEQNSTFMDHYMEVEFDLSKVLFITTANSVESIPAPLLDRMEIIGLAGYTEKEKFSIGKNFLIPKQLEEHSLTAGQVKIADSAISEIIRSYTREAGVRTLEREIASVIRKAARALVQNKKKKTVKINAEAVEKMLGKKKYRHEELREDRDKGIATGLAWTPYGGDILQIEVSVFPGSGRLELTGKLGEVMSESAKTALSVVKSRADKFGIPAYMFKDNDIHLHVPEGAVPKDGPSAGITMTTAIMSALSGLDVNCRVAMTGEITLRGRVLPVGGIKEKVLAAHRAGVKEIILPSANEKDLTDIPADVKNETRFHLFDNIDQVLETVIIK</sequence>
<dbReference type="Gene3D" id="3.40.50.300">
    <property type="entry name" value="P-loop containing nucleotide triphosphate hydrolases"/>
    <property type="match status" value="1"/>
</dbReference>